<comment type="caution">
    <text evidence="2">The sequence shown here is derived from an EMBL/GenBank/DDBJ whole genome shotgun (WGS) entry which is preliminary data.</text>
</comment>
<feature type="compositionally biased region" description="Low complexity" evidence="1">
    <location>
        <begin position="285"/>
        <end position="301"/>
    </location>
</feature>
<sequence>MTANVPLGTEDDIHGYVDPALLTLDGAVSTPKSMDSNEWSLIEDSGSARSPSIVNSPSTLSGFSPYPGSPAGGPSDVDFAHPGMDQYSMTASQSPTGPVDAPGDTMHDMAAMAATGHHGAAEVPLVPIPMMANEMAALQSAYCETLDEMHFDVTQVGDGIYPHAHGFAVSHIEGVSLQSHHDQLEGEGYMYGEVGLDQESASNFTFAQQSLIEQQSFVQHPLFIHQDPLMEAPYNQQPTTATLNTANTSETVMVPIGPMNGAWPSPSQHSPIASLIPAHSHSHNSLSIRSTPSQSSPTSRPGAQIPSPASHVAFTPSPFPSSPTRSSSSAPSPSPSTSTSSSSGRKNSKLKPCKASPECTYMGESKELKKHYRTTHKKYAKDNGLTLDPVVCPACGSEFAAGRSDYLGRHQKRKFDEATGEERPSACENKLALLGKGKKKGKM</sequence>
<feature type="compositionally biased region" description="Basic and acidic residues" evidence="1">
    <location>
        <begin position="416"/>
        <end position="425"/>
    </location>
</feature>
<proteinExistence type="predicted"/>
<gene>
    <name evidence="2" type="ORF">B0T20DRAFT_389340</name>
</gene>
<evidence type="ECO:0000313" key="2">
    <source>
        <dbReference type="EMBL" id="KAK3401376.1"/>
    </source>
</evidence>
<organism evidence="2 3">
    <name type="scientific">Sordaria brevicollis</name>
    <dbReference type="NCBI Taxonomy" id="83679"/>
    <lineage>
        <taxon>Eukaryota</taxon>
        <taxon>Fungi</taxon>
        <taxon>Dikarya</taxon>
        <taxon>Ascomycota</taxon>
        <taxon>Pezizomycotina</taxon>
        <taxon>Sordariomycetes</taxon>
        <taxon>Sordariomycetidae</taxon>
        <taxon>Sordariales</taxon>
        <taxon>Sordariaceae</taxon>
        <taxon>Sordaria</taxon>
    </lineage>
</organism>
<dbReference type="EMBL" id="JAUTDP010000002">
    <property type="protein sequence ID" value="KAK3401376.1"/>
    <property type="molecule type" value="Genomic_DNA"/>
</dbReference>
<feature type="region of interest" description="Disordered" evidence="1">
    <location>
        <begin position="257"/>
        <end position="357"/>
    </location>
</feature>
<feature type="region of interest" description="Disordered" evidence="1">
    <location>
        <begin position="43"/>
        <end position="99"/>
    </location>
</feature>
<feature type="compositionally biased region" description="Low complexity" evidence="1">
    <location>
        <begin position="322"/>
        <end position="343"/>
    </location>
</feature>
<reference evidence="2" key="1">
    <citation type="journal article" date="2023" name="Mol. Phylogenet. Evol.">
        <title>Genome-scale phylogeny and comparative genomics of the fungal order Sordariales.</title>
        <authorList>
            <person name="Hensen N."/>
            <person name="Bonometti L."/>
            <person name="Westerberg I."/>
            <person name="Brannstrom I.O."/>
            <person name="Guillou S."/>
            <person name="Cros-Aarteil S."/>
            <person name="Calhoun S."/>
            <person name="Haridas S."/>
            <person name="Kuo A."/>
            <person name="Mondo S."/>
            <person name="Pangilinan J."/>
            <person name="Riley R."/>
            <person name="LaButti K."/>
            <person name="Andreopoulos B."/>
            <person name="Lipzen A."/>
            <person name="Chen C."/>
            <person name="Yan M."/>
            <person name="Daum C."/>
            <person name="Ng V."/>
            <person name="Clum A."/>
            <person name="Steindorff A."/>
            <person name="Ohm R.A."/>
            <person name="Martin F."/>
            <person name="Silar P."/>
            <person name="Natvig D.O."/>
            <person name="Lalanne C."/>
            <person name="Gautier V."/>
            <person name="Ament-Velasquez S.L."/>
            <person name="Kruys A."/>
            <person name="Hutchinson M.I."/>
            <person name="Powell A.J."/>
            <person name="Barry K."/>
            <person name="Miller A.N."/>
            <person name="Grigoriev I.V."/>
            <person name="Debuchy R."/>
            <person name="Gladieux P."/>
            <person name="Hiltunen Thoren M."/>
            <person name="Johannesson H."/>
        </authorList>
    </citation>
    <scope>NUCLEOTIDE SEQUENCE</scope>
    <source>
        <strain evidence="2">FGSC 1904</strain>
    </source>
</reference>
<feature type="compositionally biased region" description="Polar residues" evidence="1">
    <location>
        <begin position="87"/>
        <end position="96"/>
    </location>
</feature>
<dbReference type="Gene3D" id="3.30.160.60">
    <property type="entry name" value="Classic Zinc Finger"/>
    <property type="match status" value="1"/>
</dbReference>
<feature type="region of interest" description="Disordered" evidence="1">
    <location>
        <begin position="416"/>
        <end position="443"/>
    </location>
</feature>
<keyword evidence="3" id="KW-1185">Reference proteome</keyword>
<accession>A0AAE0UEL0</accession>
<evidence type="ECO:0000313" key="3">
    <source>
        <dbReference type="Proteomes" id="UP001281003"/>
    </source>
</evidence>
<name>A0AAE0UEL0_SORBR</name>
<dbReference type="Proteomes" id="UP001281003">
    <property type="component" value="Unassembled WGS sequence"/>
</dbReference>
<reference evidence="2" key="2">
    <citation type="submission" date="2023-07" db="EMBL/GenBank/DDBJ databases">
        <authorList>
            <consortium name="Lawrence Berkeley National Laboratory"/>
            <person name="Haridas S."/>
            <person name="Hensen N."/>
            <person name="Bonometti L."/>
            <person name="Westerberg I."/>
            <person name="Brannstrom I.O."/>
            <person name="Guillou S."/>
            <person name="Cros-Aarteil S."/>
            <person name="Calhoun S."/>
            <person name="Kuo A."/>
            <person name="Mondo S."/>
            <person name="Pangilinan J."/>
            <person name="Riley R."/>
            <person name="LaButti K."/>
            <person name="Andreopoulos B."/>
            <person name="Lipzen A."/>
            <person name="Chen C."/>
            <person name="Yanf M."/>
            <person name="Daum C."/>
            <person name="Ng V."/>
            <person name="Clum A."/>
            <person name="Steindorff A."/>
            <person name="Ohm R."/>
            <person name="Martin F."/>
            <person name="Silar P."/>
            <person name="Natvig D."/>
            <person name="Lalanne C."/>
            <person name="Gautier V."/>
            <person name="Ament-velasquez S.L."/>
            <person name="Kruys A."/>
            <person name="Hutchinson M.I."/>
            <person name="Powell A.J."/>
            <person name="Barry K."/>
            <person name="Miller A.N."/>
            <person name="Grigoriev I.V."/>
            <person name="Debuchy R."/>
            <person name="Gladieux P."/>
            <person name="Thoren M.H."/>
            <person name="Johannesson H."/>
        </authorList>
    </citation>
    <scope>NUCLEOTIDE SEQUENCE</scope>
    <source>
        <strain evidence="2">FGSC 1904</strain>
    </source>
</reference>
<evidence type="ECO:0000256" key="1">
    <source>
        <dbReference type="SAM" id="MobiDB-lite"/>
    </source>
</evidence>
<feature type="compositionally biased region" description="Polar residues" evidence="1">
    <location>
        <begin position="47"/>
        <end position="60"/>
    </location>
</feature>
<dbReference type="AlphaFoldDB" id="A0AAE0UEL0"/>
<protein>
    <submittedName>
        <fullName evidence="2">Uncharacterized protein</fullName>
    </submittedName>
</protein>